<dbReference type="Gene3D" id="1.10.3020.10">
    <property type="entry name" value="alpha-amino acid ester hydrolase ( Helical cap domain)"/>
    <property type="match status" value="1"/>
</dbReference>
<evidence type="ECO:0000259" key="2">
    <source>
        <dbReference type="SMART" id="SM00939"/>
    </source>
</evidence>
<protein>
    <recommendedName>
        <fullName evidence="2">Xaa-Pro dipeptidyl-peptidase C-terminal domain-containing protein</fullName>
    </recommendedName>
</protein>
<dbReference type="Pfam" id="PF08530">
    <property type="entry name" value="PepX_C"/>
    <property type="match status" value="1"/>
</dbReference>
<dbReference type="Gene3D" id="2.60.120.260">
    <property type="entry name" value="Galactose-binding domain-like"/>
    <property type="match status" value="1"/>
</dbReference>
<dbReference type="GO" id="GO:0008239">
    <property type="term" value="F:dipeptidyl-peptidase activity"/>
    <property type="evidence" value="ECO:0007669"/>
    <property type="project" value="InterPro"/>
</dbReference>
<keyword evidence="4" id="KW-1185">Reference proteome</keyword>
<evidence type="ECO:0000313" key="3">
    <source>
        <dbReference type="EMBL" id="PRY25161.1"/>
    </source>
</evidence>
<reference evidence="3 4" key="1">
    <citation type="submission" date="2018-03" db="EMBL/GenBank/DDBJ databases">
        <title>Genomic Encyclopedia of Archaeal and Bacterial Type Strains, Phase II (KMG-II): from individual species to whole genera.</title>
        <authorList>
            <person name="Goeker M."/>
        </authorList>
    </citation>
    <scope>NUCLEOTIDE SEQUENCE [LARGE SCALE GENOMIC DNA]</scope>
    <source>
        <strain evidence="3 4">DSM 29328</strain>
    </source>
</reference>
<evidence type="ECO:0000256" key="1">
    <source>
        <dbReference type="ARBA" id="ARBA00022801"/>
    </source>
</evidence>
<dbReference type="Gene3D" id="3.40.50.1820">
    <property type="entry name" value="alpha/beta hydrolase"/>
    <property type="match status" value="1"/>
</dbReference>
<dbReference type="SMART" id="SM00939">
    <property type="entry name" value="PepX_C"/>
    <property type="match status" value="1"/>
</dbReference>
<organism evidence="3 4">
    <name type="scientific">Aliiruegeria haliotis</name>
    <dbReference type="NCBI Taxonomy" id="1280846"/>
    <lineage>
        <taxon>Bacteria</taxon>
        <taxon>Pseudomonadati</taxon>
        <taxon>Pseudomonadota</taxon>
        <taxon>Alphaproteobacteria</taxon>
        <taxon>Rhodobacterales</taxon>
        <taxon>Roseobacteraceae</taxon>
        <taxon>Aliiruegeria</taxon>
    </lineage>
</organism>
<dbReference type="SUPFAM" id="SSF53474">
    <property type="entry name" value="alpha/beta-Hydrolases"/>
    <property type="match status" value="1"/>
</dbReference>
<comment type="caution">
    <text evidence="3">The sequence shown here is derived from an EMBL/GenBank/DDBJ whole genome shotgun (WGS) entry which is preliminary data.</text>
</comment>
<dbReference type="InterPro" id="IPR029058">
    <property type="entry name" value="AB_hydrolase_fold"/>
</dbReference>
<dbReference type="OrthoDB" id="9806163at2"/>
<dbReference type="Proteomes" id="UP000239480">
    <property type="component" value="Unassembled WGS sequence"/>
</dbReference>
<dbReference type="NCBIfam" id="TIGR00976">
    <property type="entry name" value="CocE_NonD"/>
    <property type="match status" value="1"/>
</dbReference>
<keyword evidence="1" id="KW-0378">Hydrolase</keyword>
<dbReference type="EMBL" id="PVTD01000002">
    <property type="protein sequence ID" value="PRY25161.1"/>
    <property type="molecule type" value="Genomic_DNA"/>
</dbReference>
<name>A0A2T0RVF4_9RHOB</name>
<dbReference type="InterPro" id="IPR008979">
    <property type="entry name" value="Galactose-bd-like_sf"/>
</dbReference>
<sequence>MKRGLLWLALCLLLSGVAFWMARDSAIRAIVQGWRAEARFLYGIWRAPEISWPETIRLAMPDGPRLATDVYRPAGAAASLPTLLVRLPYGKRRFGEVHRLIHSFVPRGYVVVVQDMRGRWASEGVFAPWPNAEPDGVATLDWIVAQDWSDGRVGTIGCSALGESQIALARARHPAHRAMVPMGAGGGLGTAEGLHGAFGFHTGGIPALAAALGWFAHSGGKTPDRMAPVPVDHATALRTLPLRDLVANVRPDPTDFEAMLDNFEDRDWHRANGYAANDDSFAAPALFVDSWFDGSVANSFALSRVVGRDAPAHLLVAPGTHCDFGGAFARGRIGDLPVTGPELDFLSVQASFLDHHLREGRAPELPPYRVYVLREDRWLDSATWPPAGTVAEVLYLSGADLTATAGDASDRSFTSDPTDPVPSLGGAFCCTGNPDLKPGPVDQRPIEGRGDLLTFTSAPLERPMRITGQVVARLQVSTDVPDTDLVLRLTDVAPDDQSLTIQDGALRLRYRNGFDAPDLMEPGRTYPVRIALQDIAWQVPAGHRVRLHVAGSSYPHLSRNLNGGHRPQDETVPHPARVTLHMGGEDAASVTIPVLPE</sequence>
<dbReference type="InterPro" id="IPR000383">
    <property type="entry name" value="Xaa-Pro-like_dom"/>
</dbReference>
<dbReference type="RefSeq" id="WP_106204088.1">
    <property type="nucleotide sequence ID" value="NZ_PVTD01000002.1"/>
</dbReference>
<proteinExistence type="predicted"/>
<dbReference type="Pfam" id="PF02129">
    <property type="entry name" value="Peptidase_S15"/>
    <property type="match status" value="1"/>
</dbReference>
<dbReference type="InterPro" id="IPR005674">
    <property type="entry name" value="CocE/Ser_esterase"/>
</dbReference>
<feature type="domain" description="Xaa-Pro dipeptidyl-peptidase C-terminal" evidence="2">
    <location>
        <begin position="350"/>
        <end position="591"/>
    </location>
</feature>
<dbReference type="SUPFAM" id="SSF49785">
    <property type="entry name" value="Galactose-binding domain-like"/>
    <property type="match status" value="1"/>
</dbReference>
<dbReference type="AlphaFoldDB" id="A0A2T0RVF4"/>
<dbReference type="InterPro" id="IPR013736">
    <property type="entry name" value="Xaa-Pro_dipept_C"/>
</dbReference>
<evidence type="ECO:0000313" key="4">
    <source>
        <dbReference type="Proteomes" id="UP000239480"/>
    </source>
</evidence>
<accession>A0A2T0RVF4</accession>
<gene>
    <name evidence="3" type="ORF">CLV78_102338</name>
</gene>